<evidence type="ECO:0000259" key="4">
    <source>
        <dbReference type="Pfam" id="PF20052"/>
    </source>
</evidence>
<reference evidence="5 6" key="1">
    <citation type="submission" date="2020-03" db="EMBL/GenBank/DDBJ databases">
        <title>A novel species.</title>
        <authorList>
            <person name="Gao J."/>
        </authorList>
    </citation>
    <scope>NUCLEOTIDE SEQUENCE [LARGE SCALE GENOMIC DNA]</scope>
    <source>
        <strain evidence="5 6">QMT-12</strain>
    </source>
</reference>
<feature type="region of interest" description="Disordered" evidence="1">
    <location>
        <begin position="1"/>
        <end position="20"/>
    </location>
</feature>
<evidence type="ECO:0000313" key="6">
    <source>
        <dbReference type="Proteomes" id="UP000501179"/>
    </source>
</evidence>
<dbReference type="InterPro" id="IPR049532">
    <property type="entry name" value="GAP1-like_C"/>
</dbReference>
<evidence type="ECO:0000259" key="2">
    <source>
        <dbReference type="Pfam" id="PF20013"/>
    </source>
</evidence>
<organism evidence="5 6">
    <name type="scientific">Streptomyces liangshanensis</name>
    <dbReference type="NCBI Taxonomy" id="2717324"/>
    <lineage>
        <taxon>Bacteria</taxon>
        <taxon>Bacillati</taxon>
        <taxon>Actinomycetota</taxon>
        <taxon>Actinomycetes</taxon>
        <taxon>Kitasatosporales</taxon>
        <taxon>Streptomycetaceae</taxon>
        <taxon>Streptomyces</taxon>
    </lineage>
</organism>
<dbReference type="Pfam" id="PF20014">
    <property type="entry name" value="GAP1-M"/>
    <property type="match status" value="1"/>
</dbReference>
<dbReference type="Proteomes" id="UP000501179">
    <property type="component" value="Chromosome"/>
</dbReference>
<accession>A0A6G9GV18</accession>
<evidence type="ECO:0000259" key="3">
    <source>
        <dbReference type="Pfam" id="PF20014"/>
    </source>
</evidence>
<dbReference type="Pfam" id="PF20013">
    <property type="entry name" value="GAP1-N2"/>
    <property type="match status" value="1"/>
</dbReference>
<sequence>MSLAQLHYTSVPPESGGSGVRFTAVTDGIARPLVEEAGQLLGYEPPRDAPGRPTDAELADFPQAFSHSALSDGGRLLARAVCVGAEPGGRRSAFHAHAVLLPPGAGLPGGALPITAWNSPHWAAATPDGGVPEPLDSLPASGLFYREGLIGFAASRAPWLAGYVAGLRAIATQEEPADSPEAPRIVLVERRSADVAQWIALAGHVLSAADAARLTFTTYTRRPREAPQRVLGVLPGDARGLAEQPHRYRVLDCTEGAHPDADGARDTWAGTAARLWLAGAPELFEEAAALPGGRFHPGALAAVALRAGVDPGPDGRAEAAGWAGTHARDLDDELLRILVGALCAPNGEDRTAAETQALADLFGALANRAPDDVTAPLAALVLTEAVRATGTGARTGAGADPDAKPLTPPGPPASPAPSTSSASPASPASRELPLLPELQLRSLSPEFKQRLGAELAFELRAGISAGLSTDLPGTGRDTSRPVGLLRIAGILGVDCAELLPDLADRLAGALLAEPESAYTPAVRTALEDHFELRVALLSALDRLAAADPPAATRLLNRTTLSLDGVQSLPHLRMCAESPAPWSVTGPPASGADQDRVAALAGVLRAAGVSPFAEPPVLRTAVRLVWADGTPTAGEARRMLGETGSDAHRAAGTWATLVAAALGGPGDDPDAPDLAHDLLRSFPEKLEPRVRSALLLLEFAGDLRAGRAPTGWTVRARLLRADAEPVEPGVLDQALGALARQLLSEDRPNGELYDLIHADDADLLAAYDRAARADATRERLRTVPAYTADCFIAWSSFPGANPAWDRTRTALLDKVLRPAVRSLPAEDLAAVEESFGRAGRHHTEEFRTWNRPGTLSRLGLALRRRTS</sequence>
<evidence type="ECO:0000256" key="1">
    <source>
        <dbReference type="SAM" id="MobiDB-lite"/>
    </source>
</evidence>
<feature type="compositionally biased region" description="Low complexity" evidence="1">
    <location>
        <begin position="416"/>
        <end position="430"/>
    </location>
</feature>
<dbReference type="AlphaFoldDB" id="A0A6G9GV18"/>
<feature type="region of interest" description="Disordered" evidence="1">
    <location>
        <begin position="392"/>
        <end position="430"/>
    </location>
</feature>
<feature type="domain" description="GTPase-associated protein 1 N-terminal" evidence="2">
    <location>
        <begin position="3"/>
        <end position="136"/>
    </location>
</feature>
<feature type="compositionally biased region" description="Pro residues" evidence="1">
    <location>
        <begin position="406"/>
        <end position="415"/>
    </location>
</feature>
<keyword evidence="6" id="KW-1185">Reference proteome</keyword>
<dbReference type="RefSeq" id="WP_167025248.1">
    <property type="nucleotide sequence ID" value="NZ_CP050177.1"/>
</dbReference>
<dbReference type="Pfam" id="PF20052">
    <property type="entry name" value="GAP1-C"/>
    <property type="match status" value="1"/>
</dbReference>
<dbReference type="KEGG" id="slia:HA039_06785"/>
<dbReference type="InterPro" id="IPR045401">
    <property type="entry name" value="GAP1-M"/>
</dbReference>
<protein>
    <submittedName>
        <fullName evidence="5">Uncharacterized protein</fullName>
    </submittedName>
</protein>
<proteinExistence type="predicted"/>
<dbReference type="EMBL" id="CP050177">
    <property type="protein sequence ID" value="QIQ02044.1"/>
    <property type="molecule type" value="Genomic_DNA"/>
</dbReference>
<gene>
    <name evidence="5" type="ORF">HA039_06785</name>
</gene>
<name>A0A6G9GV18_9ACTN</name>
<dbReference type="InterPro" id="IPR045402">
    <property type="entry name" value="GAP1-N2"/>
</dbReference>
<feature type="domain" description="GTPase-associated protein 1 middle" evidence="3">
    <location>
        <begin position="152"/>
        <end position="254"/>
    </location>
</feature>
<evidence type="ECO:0000313" key="5">
    <source>
        <dbReference type="EMBL" id="QIQ02044.1"/>
    </source>
</evidence>
<feature type="domain" description="GTPase-associated protein 1-like C-terminal" evidence="4">
    <location>
        <begin position="276"/>
        <end position="845"/>
    </location>
</feature>